<evidence type="ECO:0000256" key="16">
    <source>
        <dbReference type="ARBA" id="ARBA00049244"/>
    </source>
</evidence>
<dbReference type="NCBIfam" id="NF002677">
    <property type="entry name" value="PRK02406.1"/>
    <property type="match status" value="1"/>
</dbReference>
<sequence>MRQDASILHLDLDAFYASVEQRDKPSLRGKPVIVGGTGGRGVVATCSYEARAFGVRSAMSTREARARCPHAAFLGGRFPAYGEASRVVMGLLREVSPLVEPLSLDEAFVDLAAGGLTDFSLEALTEFAEDLRARVSEATGGLTASVGIGTSKFMAKVASDLQKPDGLVIVEPGREQQLLRPMAVKVIPGVGPATAERLRRAGIHSVADLEQRSEEELVLELGQSHGSGLWRLARALDDRPVVAEREAKSVSVEGTYEDDLTDRRLMEALLTRQASSVAGRLTKHGLSGRTISIKVRLHDFTTLSRSTTLPSPTDSAAAIARVARALLADLDTSGGVRLLGVGVSGLADWVQDDLFGAVAEAEPEEELPEVPSRMRAQWWPGQDVEHAEMGRGWVWGAGRGVVTVRFETAETGPGPVRSYPADDPDLSPVVS</sequence>
<keyword evidence="13 17" id="KW-0238">DNA-binding</keyword>
<evidence type="ECO:0000313" key="20">
    <source>
        <dbReference type="EMBL" id="TCJ30915.1"/>
    </source>
</evidence>
<dbReference type="Gene3D" id="1.10.150.20">
    <property type="entry name" value="5' to 3' exonuclease, C-terminal subdomain"/>
    <property type="match status" value="1"/>
</dbReference>
<evidence type="ECO:0000256" key="1">
    <source>
        <dbReference type="ARBA" id="ARBA00004496"/>
    </source>
</evidence>
<evidence type="ECO:0000256" key="2">
    <source>
        <dbReference type="ARBA" id="ARBA00010945"/>
    </source>
</evidence>
<evidence type="ECO:0000313" key="21">
    <source>
        <dbReference type="Proteomes" id="UP000295453"/>
    </source>
</evidence>
<dbReference type="AlphaFoldDB" id="A0A4R1CKG5"/>
<keyword evidence="21" id="KW-1185">Reference proteome</keyword>
<evidence type="ECO:0000256" key="6">
    <source>
        <dbReference type="ARBA" id="ARBA00022679"/>
    </source>
</evidence>
<evidence type="ECO:0000256" key="9">
    <source>
        <dbReference type="ARBA" id="ARBA00022723"/>
    </source>
</evidence>
<evidence type="ECO:0000259" key="19">
    <source>
        <dbReference type="PROSITE" id="PS50173"/>
    </source>
</evidence>
<keyword evidence="12 17" id="KW-0239">DNA-directed DNA polymerase</keyword>
<dbReference type="GO" id="GO:0009432">
    <property type="term" value="P:SOS response"/>
    <property type="evidence" value="ECO:0007669"/>
    <property type="project" value="TreeGrafter"/>
</dbReference>
<feature type="region of interest" description="Disordered" evidence="18">
    <location>
        <begin position="409"/>
        <end position="431"/>
    </location>
</feature>
<dbReference type="Pfam" id="PF21999">
    <property type="entry name" value="IMS_HHH_1"/>
    <property type="match status" value="1"/>
</dbReference>
<dbReference type="GO" id="GO:0003887">
    <property type="term" value="F:DNA-directed DNA polymerase activity"/>
    <property type="evidence" value="ECO:0007669"/>
    <property type="project" value="UniProtKB-UniRule"/>
</dbReference>
<reference evidence="20 21" key="1">
    <citation type="submission" date="2019-03" db="EMBL/GenBank/DDBJ databases">
        <authorList>
            <person name="Kim M.K.M."/>
        </authorList>
    </citation>
    <scope>NUCLEOTIDE SEQUENCE [LARGE SCALE GENOMIC DNA]</scope>
    <source>
        <strain evidence="20 21">18JY15-6</strain>
    </source>
</reference>
<dbReference type="Gene3D" id="3.30.70.270">
    <property type="match status" value="1"/>
</dbReference>
<organism evidence="20 21">
    <name type="scientific">Nocardioides jejuensis</name>
    <dbReference type="NCBI Taxonomy" id="2502782"/>
    <lineage>
        <taxon>Bacteria</taxon>
        <taxon>Bacillati</taxon>
        <taxon>Actinomycetota</taxon>
        <taxon>Actinomycetes</taxon>
        <taxon>Propionibacteriales</taxon>
        <taxon>Nocardioidaceae</taxon>
        <taxon>Nocardioides</taxon>
    </lineage>
</organism>
<accession>A0A4R1CKG5</accession>
<evidence type="ECO:0000256" key="17">
    <source>
        <dbReference type="HAMAP-Rule" id="MF_01113"/>
    </source>
</evidence>
<comment type="subcellular location">
    <subcellularLocation>
        <location evidence="1 17">Cytoplasm</location>
    </subcellularLocation>
</comment>
<evidence type="ECO:0000256" key="15">
    <source>
        <dbReference type="ARBA" id="ARBA00025589"/>
    </source>
</evidence>
<evidence type="ECO:0000256" key="5">
    <source>
        <dbReference type="ARBA" id="ARBA00022490"/>
    </source>
</evidence>
<feature type="site" description="Substrate discrimination" evidence="17">
    <location>
        <position position="16"/>
    </location>
</feature>
<dbReference type="GO" id="GO:0000287">
    <property type="term" value="F:magnesium ion binding"/>
    <property type="evidence" value="ECO:0007669"/>
    <property type="project" value="UniProtKB-UniRule"/>
</dbReference>
<dbReference type="PANTHER" id="PTHR11076:SF33">
    <property type="entry name" value="DNA POLYMERASE KAPPA"/>
    <property type="match status" value="1"/>
</dbReference>
<dbReference type="PROSITE" id="PS50173">
    <property type="entry name" value="UMUC"/>
    <property type="match status" value="1"/>
</dbReference>
<dbReference type="InterPro" id="IPR017961">
    <property type="entry name" value="DNA_pol_Y-fam_little_finger"/>
</dbReference>
<dbReference type="InterPro" id="IPR001126">
    <property type="entry name" value="UmuC"/>
</dbReference>
<evidence type="ECO:0000256" key="13">
    <source>
        <dbReference type="ARBA" id="ARBA00023125"/>
    </source>
</evidence>
<dbReference type="Pfam" id="PF11799">
    <property type="entry name" value="IMS_C"/>
    <property type="match status" value="1"/>
</dbReference>
<dbReference type="PANTHER" id="PTHR11076">
    <property type="entry name" value="DNA REPAIR POLYMERASE UMUC / TRANSFERASE FAMILY MEMBER"/>
    <property type="match status" value="1"/>
</dbReference>
<evidence type="ECO:0000256" key="7">
    <source>
        <dbReference type="ARBA" id="ARBA00022695"/>
    </source>
</evidence>
<evidence type="ECO:0000256" key="3">
    <source>
        <dbReference type="ARBA" id="ARBA00011245"/>
    </source>
</evidence>
<dbReference type="NCBIfam" id="NF002882">
    <property type="entry name" value="PRK03348.1"/>
    <property type="match status" value="1"/>
</dbReference>
<evidence type="ECO:0000256" key="8">
    <source>
        <dbReference type="ARBA" id="ARBA00022705"/>
    </source>
</evidence>
<dbReference type="InterPro" id="IPR053848">
    <property type="entry name" value="IMS_HHH_1"/>
</dbReference>
<keyword evidence="8 17" id="KW-0235">DNA replication</keyword>
<dbReference type="SUPFAM" id="SSF100879">
    <property type="entry name" value="Lesion bypass DNA polymerase (Y-family), little finger domain"/>
    <property type="match status" value="1"/>
</dbReference>
<dbReference type="OrthoDB" id="9808813at2"/>
<dbReference type="Proteomes" id="UP000295453">
    <property type="component" value="Unassembled WGS sequence"/>
</dbReference>
<feature type="domain" description="UmuC" evidence="19">
    <location>
        <begin position="7"/>
        <end position="191"/>
    </location>
</feature>
<dbReference type="GO" id="GO:0042276">
    <property type="term" value="P:error-prone translesion synthesis"/>
    <property type="evidence" value="ECO:0007669"/>
    <property type="project" value="TreeGrafter"/>
</dbReference>
<dbReference type="InterPro" id="IPR036775">
    <property type="entry name" value="DNA_pol_Y-fam_lit_finger_sf"/>
</dbReference>
<comment type="caution">
    <text evidence="20">The sequence shown here is derived from an EMBL/GenBank/DDBJ whole genome shotgun (WGS) entry which is preliminary data.</text>
</comment>
<dbReference type="FunFam" id="3.40.1170.60:FF:000001">
    <property type="entry name" value="DNA polymerase IV"/>
    <property type="match status" value="1"/>
</dbReference>
<dbReference type="InterPro" id="IPR022880">
    <property type="entry name" value="DNApol_IV"/>
</dbReference>
<comment type="similarity">
    <text evidence="2 17">Belongs to the DNA polymerase type-Y family.</text>
</comment>
<keyword evidence="4 17" id="KW-0515">Mutator protein</keyword>
<evidence type="ECO:0000256" key="12">
    <source>
        <dbReference type="ARBA" id="ARBA00022932"/>
    </source>
</evidence>
<dbReference type="EMBL" id="SJZJ01000002">
    <property type="protein sequence ID" value="TCJ30915.1"/>
    <property type="molecule type" value="Genomic_DNA"/>
</dbReference>
<comment type="cofactor">
    <cofactor evidence="17">
        <name>Mg(2+)</name>
        <dbReference type="ChEBI" id="CHEBI:18420"/>
    </cofactor>
    <text evidence="17">Binds 2 magnesium ions per subunit.</text>
</comment>
<evidence type="ECO:0000256" key="4">
    <source>
        <dbReference type="ARBA" id="ARBA00022457"/>
    </source>
</evidence>
<feature type="active site" evidence="17">
    <location>
        <position position="106"/>
    </location>
</feature>
<feature type="binding site" evidence="17">
    <location>
        <position position="105"/>
    </location>
    <ligand>
        <name>Mg(2+)</name>
        <dbReference type="ChEBI" id="CHEBI:18420"/>
    </ligand>
</feature>
<dbReference type="SUPFAM" id="SSF56672">
    <property type="entry name" value="DNA/RNA polymerases"/>
    <property type="match status" value="1"/>
</dbReference>
<proteinExistence type="inferred from homology"/>
<dbReference type="InterPro" id="IPR043502">
    <property type="entry name" value="DNA/RNA_pol_sf"/>
</dbReference>
<dbReference type="InterPro" id="IPR050116">
    <property type="entry name" value="DNA_polymerase-Y"/>
</dbReference>
<keyword evidence="7 17" id="KW-0548">Nucleotidyltransferase</keyword>
<keyword evidence="6 17" id="KW-0808">Transferase</keyword>
<evidence type="ECO:0000256" key="14">
    <source>
        <dbReference type="ARBA" id="ARBA00023204"/>
    </source>
</evidence>
<evidence type="ECO:0000256" key="11">
    <source>
        <dbReference type="ARBA" id="ARBA00022842"/>
    </source>
</evidence>
<dbReference type="GO" id="GO:0005829">
    <property type="term" value="C:cytosol"/>
    <property type="evidence" value="ECO:0007669"/>
    <property type="project" value="TreeGrafter"/>
</dbReference>
<dbReference type="HAMAP" id="MF_01113">
    <property type="entry name" value="DNApol_IV"/>
    <property type="match status" value="1"/>
</dbReference>
<gene>
    <name evidence="17" type="primary">dinB</name>
    <name evidence="20" type="ORF">EPD65_02435</name>
</gene>
<keyword evidence="10 17" id="KW-0227">DNA damage</keyword>
<dbReference type="InterPro" id="IPR043128">
    <property type="entry name" value="Rev_trsase/Diguanyl_cyclase"/>
</dbReference>
<name>A0A4R1CKG5_9ACTN</name>
<comment type="catalytic activity">
    <reaction evidence="16 17">
        <text>DNA(n) + a 2'-deoxyribonucleoside 5'-triphosphate = DNA(n+1) + diphosphate</text>
        <dbReference type="Rhea" id="RHEA:22508"/>
        <dbReference type="Rhea" id="RHEA-COMP:17339"/>
        <dbReference type="Rhea" id="RHEA-COMP:17340"/>
        <dbReference type="ChEBI" id="CHEBI:33019"/>
        <dbReference type="ChEBI" id="CHEBI:61560"/>
        <dbReference type="ChEBI" id="CHEBI:173112"/>
        <dbReference type="EC" id="2.7.7.7"/>
    </reaction>
</comment>
<dbReference type="GO" id="GO:0006281">
    <property type="term" value="P:DNA repair"/>
    <property type="evidence" value="ECO:0007669"/>
    <property type="project" value="UniProtKB-UniRule"/>
</dbReference>
<dbReference type="Gene3D" id="3.40.1170.60">
    <property type="match status" value="1"/>
</dbReference>
<dbReference type="EC" id="2.7.7.7" evidence="17"/>
<dbReference type="CDD" id="cd03586">
    <property type="entry name" value="PolY_Pol_IV_kappa"/>
    <property type="match status" value="1"/>
</dbReference>
<comment type="subunit">
    <text evidence="3 17">Monomer.</text>
</comment>
<protein>
    <recommendedName>
        <fullName evidence="17">DNA polymerase IV</fullName>
        <shortName evidence="17">Pol IV</shortName>
        <ecNumber evidence="17">2.7.7.7</ecNumber>
    </recommendedName>
</protein>
<evidence type="ECO:0000256" key="10">
    <source>
        <dbReference type="ARBA" id="ARBA00022763"/>
    </source>
</evidence>
<keyword evidence="5 17" id="KW-0963">Cytoplasm</keyword>
<dbReference type="Pfam" id="PF00817">
    <property type="entry name" value="IMS"/>
    <property type="match status" value="1"/>
</dbReference>
<keyword evidence="9 17" id="KW-0479">Metal-binding</keyword>
<feature type="binding site" evidence="17">
    <location>
        <position position="11"/>
    </location>
    <ligand>
        <name>Mg(2+)</name>
        <dbReference type="ChEBI" id="CHEBI:18420"/>
    </ligand>
</feature>
<keyword evidence="14 17" id="KW-0234">DNA repair</keyword>
<dbReference type="Gene3D" id="3.30.1490.100">
    <property type="entry name" value="DNA polymerase, Y-family, little finger domain"/>
    <property type="match status" value="1"/>
</dbReference>
<dbReference type="GO" id="GO:0006261">
    <property type="term" value="P:DNA-templated DNA replication"/>
    <property type="evidence" value="ECO:0007669"/>
    <property type="project" value="UniProtKB-UniRule"/>
</dbReference>
<keyword evidence="11 17" id="KW-0460">Magnesium</keyword>
<dbReference type="RefSeq" id="WP_131581563.1">
    <property type="nucleotide sequence ID" value="NZ_SJZJ01000002.1"/>
</dbReference>
<evidence type="ECO:0000256" key="18">
    <source>
        <dbReference type="SAM" id="MobiDB-lite"/>
    </source>
</evidence>
<comment type="function">
    <text evidence="15 17">Poorly processive, error-prone DNA polymerase involved in untargeted mutagenesis. Copies undamaged DNA at stalled replication forks, which arise in vivo from mismatched or misaligned primer ends. These misaligned primers can be extended by PolIV. Exhibits no 3'-5' exonuclease (proofreading) activity. May be involved in translesional synthesis, in conjunction with the beta clamp from PolIII.</text>
</comment>
<dbReference type="FunFam" id="3.30.1490.100:FF:000004">
    <property type="entry name" value="DNA polymerase IV"/>
    <property type="match status" value="1"/>
</dbReference>
<dbReference type="GO" id="GO:0003684">
    <property type="term" value="F:damaged DNA binding"/>
    <property type="evidence" value="ECO:0007669"/>
    <property type="project" value="InterPro"/>
</dbReference>